<evidence type="ECO:0000259" key="5">
    <source>
        <dbReference type="PROSITE" id="PS50931"/>
    </source>
</evidence>
<evidence type="ECO:0000256" key="4">
    <source>
        <dbReference type="ARBA" id="ARBA00023163"/>
    </source>
</evidence>
<dbReference type="PROSITE" id="PS50931">
    <property type="entry name" value="HTH_LYSR"/>
    <property type="match status" value="1"/>
</dbReference>
<dbReference type="Proteomes" id="UP001197875">
    <property type="component" value="Unassembled WGS sequence"/>
</dbReference>
<accession>A0AAE3DSK4</accession>
<dbReference type="InterPro" id="IPR036388">
    <property type="entry name" value="WH-like_DNA-bd_sf"/>
</dbReference>
<dbReference type="PANTHER" id="PTHR30419">
    <property type="entry name" value="HTH-TYPE TRANSCRIPTIONAL REGULATOR YBHD"/>
    <property type="match status" value="1"/>
</dbReference>
<dbReference type="Gene3D" id="1.10.10.10">
    <property type="entry name" value="Winged helix-like DNA-binding domain superfamily/Winged helix DNA-binding domain"/>
    <property type="match status" value="1"/>
</dbReference>
<dbReference type="Pfam" id="PF00126">
    <property type="entry name" value="HTH_1"/>
    <property type="match status" value="1"/>
</dbReference>
<dbReference type="EMBL" id="JAJEPR010000010">
    <property type="protein sequence ID" value="MCC2189670.1"/>
    <property type="molecule type" value="Genomic_DNA"/>
</dbReference>
<dbReference type="InterPro" id="IPR036390">
    <property type="entry name" value="WH_DNA-bd_sf"/>
</dbReference>
<proteinExistence type="inferred from homology"/>
<dbReference type="PANTHER" id="PTHR30419:SF8">
    <property type="entry name" value="NITROGEN ASSIMILATION TRANSCRIPTIONAL ACTIVATOR-RELATED"/>
    <property type="match status" value="1"/>
</dbReference>
<dbReference type="GO" id="GO:0005829">
    <property type="term" value="C:cytosol"/>
    <property type="evidence" value="ECO:0007669"/>
    <property type="project" value="TreeGrafter"/>
</dbReference>
<gene>
    <name evidence="6" type="ORF">LKD71_07610</name>
</gene>
<dbReference type="GO" id="GO:0003700">
    <property type="term" value="F:DNA-binding transcription factor activity"/>
    <property type="evidence" value="ECO:0007669"/>
    <property type="project" value="InterPro"/>
</dbReference>
<sequence length="309" mass="35283">MFQGMNYVYEVYKEKSFSKAAKNLYISQPSLSANVRRVENKIGYPIFNRNTSPLTLTECGERYIQSVEEILAIENSFSSFVNDLGGLKTGHLTLGGSSLFSSCVLPHLIGDFTRRFPLVKINLIEESTARLEELLLSGVLDLAIDNYPFNEAVFGRRLFHEEHLILAVPRAFPINRRFESYQLSVEEICSGAFLDKKTAPVPLEQFKDEAFILLKQENDTRRRSTLLCQANGFSPRVVLELDQQMTSYNITCAGMGISFISDTLVRHVTPHPDVIYYKLPGAETRRNLYFYWKNGKYISRAMEEFLNIA</sequence>
<dbReference type="InterPro" id="IPR005119">
    <property type="entry name" value="LysR_subst-bd"/>
</dbReference>
<protein>
    <submittedName>
        <fullName evidence="6">LysR family transcriptional regulator</fullName>
    </submittedName>
</protein>
<evidence type="ECO:0000313" key="7">
    <source>
        <dbReference type="Proteomes" id="UP001197875"/>
    </source>
</evidence>
<name>A0AAE3DSK4_9FIRM</name>
<comment type="caution">
    <text evidence="6">The sequence shown here is derived from an EMBL/GenBank/DDBJ whole genome shotgun (WGS) entry which is preliminary data.</text>
</comment>
<dbReference type="InterPro" id="IPR000847">
    <property type="entry name" value="LysR_HTH_N"/>
</dbReference>
<dbReference type="GO" id="GO:0003677">
    <property type="term" value="F:DNA binding"/>
    <property type="evidence" value="ECO:0007669"/>
    <property type="project" value="UniProtKB-KW"/>
</dbReference>
<feature type="domain" description="HTH lysR-type" evidence="5">
    <location>
        <begin position="1"/>
        <end position="57"/>
    </location>
</feature>
<keyword evidence="3" id="KW-0238">DNA-binding</keyword>
<dbReference type="SUPFAM" id="SSF46785">
    <property type="entry name" value="Winged helix' DNA-binding domain"/>
    <property type="match status" value="1"/>
</dbReference>
<reference evidence="6 7" key="1">
    <citation type="submission" date="2021-10" db="EMBL/GenBank/DDBJ databases">
        <title>Anaerobic single-cell dispensing facilitates the cultivation of human gut bacteria.</title>
        <authorList>
            <person name="Afrizal A."/>
        </authorList>
    </citation>
    <scope>NUCLEOTIDE SEQUENCE [LARGE SCALE GENOMIC DNA]</scope>
    <source>
        <strain evidence="6 7">CLA-AA-H277</strain>
    </source>
</reference>
<organism evidence="6 7">
    <name type="scientific">Fusicatenibacter faecihominis</name>
    <dbReference type="NCBI Taxonomy" id="2881276"/>
    <lineage>
        <taxon>Bacteria</taxon>
        <taxon>Bacillati</taxon>
        <taxon>Bacillota</taxon>
        <taxon>Clostridia</taxon>
        <taxon>Lachnospirales</taxon>
        <taxon>Lachnospiraceae</taxon>
        <taxon>Fusicatenibacter</taxon>
    </lineage>
</organism>
<dbReference type="SUPFAM" id="SSF53850">
    <property type="entry name" value="Periplasmic binding protein-like II"/>
    <property type="match status" value="1"/>
</dbReference>
<evidence type="ECO:0000256" key="2">
    <source>
        <dbReference type="ARBA" id="ARBA00023015"/>
    </source>
</evidence>
<evidence type="ECO:0000313" key="6">
    <source>
        <dbReference type="EMBL" id="MCC2189670.1"/>
    </source>
</evidence>
<dbReference type="RefSeq" id="WP_227614958.1">
    <property type="nucleotide sequence ID" value="NZ_JAJEPR010000010.1"/>
</dbReference>
<dbReference type="AlphaFoldDB" id="A0AAE3DSK4"/>
<dbReference type="PRINTS" id="PR00039">
    <property type="entry name" value="HTHLYSR"/>
</dbReference>
<keyword evidence="7" id="KW-1185">Reference proteome</keyword>
<evidence type="ECO:0000256" key="1">
    <source>
        <dbReference type="ARBA" id="ARBA00009437"/>
    </source>
</evidence>
<dbReference type="Pfam" id="PF03466">
    <property type="entry name" value="LysR_substrate"/>
    <property type="match status" value="1"/>
</dbReference>
<comment type="similarity">
    <text evidence="1">Belongs to the LysR transcriptional regulatory family.</text>
</comment>
<keyword evidence="4" id="KW-0804">Transcription</keyword>
<dbReference type="InterPro" id="IPR050950">
    <property type="entry name" value="HTH-type_LysR_regulators"/>
</dbReference>
<dbReference type="CDD" id="cd05466">
    <property type="entry name" value="PBP2_LTTR_substrate"/>
    <property type="match status" value="1"/>
</dbReference>
<dbReference type="Gene3D" id="3.40.190.290">
    <property type="match status" value="1"/>
</dbReference>
<evidence type="ECO:0000256" key="3">
    <source>
        <dbReference type="ARBA" id="ARBA00023125"/>
    </source>
</evidence>
<keyword evidence="2" id="KW-0805">Transcription regulation</keyword>